<comment type="caution">
    <text evidence="3">The sequence shown here is derived from an EMBL/GenBank/DDBJ whole genome shotgun (WGS) entry which is preliminary data.</text>
</comment>
<evidence type="ECO:0000313" key="3">
    <source>
        <dbReference type="EMBL" id="CAL4216409.1"/>
    </source>
</evidence>
<protein>
    <recommendedName>
        <fullName evidence="2">Calcium-activated chloride channel N-terminal domain-containing protein</fullName>
    </recommendedName>
</protein>
<proteinExistence type="predicted"/>
<dbReference type="Gene3D" id="3.40.50.410">
    <property type="entry name" value="von Willebrand factor, type A domain"/>
    <property type="match status" value="1"/>
</dbReference>
<feature type="non-terminal residue" evidence="3">
    <location>
        <position position="1"/>
    </location>
</feature>
<feature type="domain" description="Calcium-activated chloride channel N-terminal" evidence="2">
    <location>
        <begin position="4"/>
        <end position="128"/>
    </location>
</feature>
<organism evidence="3 4">
    <name type="scientific">Meganyctiphanes norvegica</name>
    <name type="common">Northern krill</name>
    <name type="synonym">Thysanopoda norvegica</name>
    <dbReference type="NCBI Taxonomy" id="48144"/>
    <lineage>
        <taxon>Eukaryota</taxon>
        <taxon>Metazoa</taxon>
        <taxon>Ecdysozoa</taxon>
        <taxon>Arthropoda</taxon>
        <taxon>Crustacea</taxon>
        <taxon>Multicrustacea</taxon>
        <taxon>Malacostraca</taxon>
        <taxon>Eumalacostraca</taxon>
        <taxon>Eucarida</taxon>
        <taxon>Euphausiacea</taxon>
        <taxon>Euphausiidae</taxon>
        <taxon>Meganyctiphanes</taxon>
    </lineage>
</organism>
<dbReference type="Pfam" id="PF08434">
    <property type="entry name" value="CLCA"/>
    <property type="match status" value="1"/>
</dbReference>
<name>A0AAV2SMZ6_MEGNR</name>
<gene>
    <name evidence="3" type="ORF">MNOR_LOCUS38752</name>
</gene>
<keyword evidence="1" id="KW-0472">Membrane</keyword>
<accession>A0AAV2SMZ6</accession>
<dbReference type="InterPro" id="IPR051266">
    <property type="entry name" value="CLCR"/>
</dbReference>
<keyword evidence="1" id="KW-1133">Transmembrane helix</keyword>
<dbReference type="CDD" id="cd00198">
    <property type="entry name" value="vWFA"/>
    <property type="match status" value="1"/>
</dbReference>
<keyword evidence="4" id="KW-1185">Reference proteome</keyword>
<feature type="transmembrane region" description="Helical" evidence="1">
    <location>
        <begin position="832"/>
        <end position="851"/>
    </location>
</feature>
<dbReference type="InterPro" id="IPR036465">
    <property type="entry name" value="vWFA_dom_sf"/>
</dbReference>
<dbReference type="Gene3D" id="2.60.40.10">
    <property type="entry name" value="Immunoglobulins"/>
    <property type="match status" value="1"/>
</dbReference>
<dbReference type="EMBL" id="CAXKWB010091705">
    <property type="protein sequence ID" value="CAL4216409.1"/>
    <property type="molecule type" value="Genomic_DNA"/>
</dbReference>
<dbReference type="PANTHER" id="PTHR10579:SF177">
    <property type="entry name" value="CALCIUM-ACTIVATED CHLORIDE CHANNEL REGULATOR 4-LIKE PROTEIN"/>
    <property type="match status" value="1"/>
</dbReference>
<reference evidence="3 4" key="1">
    <citation type="submission" date="2024-05" db="EMBL/GenBank/DDBJ databases">
        <authorList>
            <person name="Wallberg A."/>
        </authorList>
    </citation>
    <scope>NUCLEOTIDE SEQUENCE [LARGE SCALE GENOMIC DNA]</scope>
</reference>
<dbReference type="InterPro" id="IPR013642">
    <property type="entry name" value="CLCA_N"/>
</dbReference>
<dbReference type="AlphaFoldDB" id="A0AAV2SMZ6"/>
<dbReference type="PANTHER" id="PTHR10579">
    <property type="entry name" value="CALCIUM-ACTIVATED CHLORIDE CHANNEL REGULATOR"/>
    <property type="match status" value="1"/>
</dbReference>
<dbReference type="SUPFAM" id="SSF53300">
    <property type="entry name" value="vWA-like"/>
    <property type="match status" value="1"/>
</dbReference>
<keyword evidence="1" id="KW-0812">Transmembrane</keyword>
<evidence type="ECO:0000256" key="1">
    <source>
        <dbReference type="SAM" id="Phobius"/>
    </source>
</evidence>
<evidence type="ECO:0000259" key="2">
    <source>
        <dbReference type="Pfam" id="PF08434"/>
    </source>
</evidence>
<dbReference type="Proteomes" id="UP001497623">
    <property type="component" value="Unassembled WGS sequence"/>
</dbReference>
<dbReference type="GO" id="GO:0032991">
    <property type="term" value="C:protein-containing complex"/>
    <property type="evidence" value="ECO:0007669"/>
    <property type="project" value="UniProtKB-ARBA"/>
</dbReference>
<dbReference type="InterPro" id="IPR013783">
    <property type="entry name" value="Ig-like_fold"/>
</dbReference>
<sequence length="853" mass="93463">NVLSAFSAELFKTTPSRASLREVTVVLPHNWETDSLTCSLNSYITISAVDTPAHIRISSNHHVFGDRPWAQQSQGCGKSGDYIQIGGNLLQGTTNESYHQVAQQLLGEWAKFRWGVFDDCGYENDPLFPATFRDPSSNELRLNSCPENDKPFYLPNDHVPEAPTKHNAQCGGIAAWDIIFQSQDFHGDRNLSSNKTDAIIPTLHFVQAGSPRIVLVVEDTAGMNIQRRWEFVRKAIRRTVVYDMPDGVYIGIVVFNSVARTTTAQSALVKIDSDSEFRQRIGSSLARTPSQIPESQKCLLCGFQEALRALDREASDATGATVIFVTTGTSSTPQRELDEITHLATVRKIRIEAIVYPVMEHIDTTDVNKGLESLVSATRGSFFTVMDEGVGNDSKLSMMVALMDSFLGAIRHSTSSSLKVPMLVHNKEYPGGIASMAKGSFTIDDSFGSDLRFSIYYADPGHVGNTEDLIMPSRKKVTSASIQEDGDVNMIYINVPNAERGEWVYQIENRADSHQSLIIQVTSFESTAHQISLKVWTNTRSMVIGGKKPSIPIIIYAEVMDGEVSVLNARVVAKLRCLGTNATGSNYKPVYIDLYDTGVGDPDITEGDGIYSRYIPQMTGHSGQYELSVNADNNNGLSNKPISNVVTRHSNFSEGNEKRICCGSIIPYEHVTPLKNFQRFETYGVLSIVSKTLKDTMPPSRILDLQVSVNPLTSMVTLQWTAPGNDYDWGKAHHYDAYLSESWPQAKALGGKIISGMPIPVTAGTEQSVEILVNIYDQNVYVAIRAIDESGNKGGVSNVAAIWMPQPPSTTPSISSGITQPVRVAGLDIEELVLVIGAATGFLLIITILATSV</sequence>
<evidence type="ECO:0000313" key="4">
    <source>
        <dbReference type="Proteomes" id="UP001497623"/>
    </source>
</evidence>